<evidence type="ECO:0000313" key="2">
    <source>
        <dbReference type="EMBL" id="CAE0312111.1"/>
    </source>
</evidence>
<proteinExistence type="predicted"/>
<dbReference type="PROSITE" id="PS50836">
    <property type="entry name" value="DOMON"/>
    <property type="match status" value="1"/>
</dbReference>
<dbReference type="InterPro" id="IPR005018">
    <property type="entry name" value="DOMON_domain"/>
</dbReference>
<dbReference type="Pfam" id="PF03351">
    <property type="entry name" value="DOMON"/>
    <property type="match status" value="1"/>
</dbReference>
<dbReference type="AlphaFoldDB" id="A0A7S3I477"/>
<accession>A0A7S3I477</accession>
<feature type="domain" description="DOMON" evidence="1">
    <location>
        <begin position="1"/>
        <end position="111"/>
    </location>
</feature>
<organism evidence="2">
    <name type="scientific">Favella ehrenbergii</name>
    <dbReference type="NCBI Taxonomy" id="182087"/>
    <lineage>
        <taxon>Eukaryota</taxon>
        <taxon>Sar</taxon>
        <taxon>Alveolata</taxon>
        <taxon>Ciliophora</taxon>
        <taxon>Intramacronucleata</taxon>
        <taxon>Spirotrichea</taxon>
        <taxon>Choreotrichia</taxon>
        <taxon>Tintinnida</taxon>
        <taxon>Xystonellidae</taxon>
        <taxon>Favella</taxon>
    </lineage>
</organism>
<gene>
    <name evidence="2" type="ORF">FEHR0123_LOCUS7032</name>
</gene>
<evidence type="ECO:0000259" key="1">
    <source>
        <dbReference type="PROSITE" id="PS50836"/>
    </source>
</evidence>
<name>A0A7S3I477_9SPIT</name>
<sequence>MELDPADPSQVLMTFHLKEGTWMGVGLGTSSMTSSSDMIQIESDAQMAHDMTSRGFRSPLKDNRNNLTHSWAKNEQNGYHVVTVRRALDTGDENDYVIPLDTKFDMSWAVNTSTSSISSYHSKRGSFTAYLPSPTNSQPTWDDKDGDKDEYNDIRDRFVDFFEVESARALTVALGSLAFTALAF</sequence>
<protein>
    <recommendedName>
        <fullName evidence="1">DOMON domain-containing protein</fullName>
    </recommendedName>
</protein>
<reference evidence="2" key="1">
    <citation type="submission" date="2021-01" db="EMBL/GenBank/DDBJ databases">
        <authorList>
            <person name="Corre E."/>
            <person name="Pelletier E."/>
            <person name="Niang G."/>
            <person name="Scheremetjew M."/>
            <person name="Finn R."/>
            <person name="Kale V."/>
            <person name="Holt S."/>
            <person name="Cochrane G."/>
            <person name="Meng A."/>
            <person name="Brown T."/>
            <person name="Cohen L."/>
        </authorList>
    </citation>
    <scope>NUCLEOTIDE SEQUENCE</scope>
    <source>
        <strain evidence="2">Fehren 1</strain>
    </source>
</reference>
<dbReference type="EMBL" id="HBIE01023065">
    <property type="protein sequence ID" value="CAE0312111.1"/>
    <property type="molecule type" value="Transcribed_RNA"/>
</dbReference>
<dbReference type="SMART" id="SM00664">
    <property type="entry name" value="DoH"/>
    <property type="match status" value="1"/>
</dbReference>